<feature type="region of interest" description="Disordered" evidence="3">
    <location>
        <begin position="618"/>
        <end position="1038"/>
    </location>
</feature>
<dbReference type="InterPro" id="IPR001452">
    <property type="entry name" value="SH3_domain"/>
</dbReference>
<evidence type="ECO:0000256" key="2">
    <source>
        <dbReference type="PROSITE-ProRule" id="PRU00192"/>
    </source>
</evidence>
<dbReference type="GO" id="GO:0015630">
    <property type="term" value="C:microtubule cytoskeleton"/>
    <property type="evidence" value="ECO:0007669"/>
    <property type="project" value="TreeGrafter"/>
</dbReference>
<feature type="compositionally biased region" description="Low complexity" evidence="3">
    <location>
        <begin position="863"/>
        <end position="877"/>
    </location>
</feature>
<dbReference type="GeneID" id="83214304"/>
<dbReference type="PROSITE" id="PS50002">
    <property type="entry name" value="SH3"/>
    <property type="match status" value="1"/>
</dbReference>
<dbReference type="PANTHER" id="PTHR47775">
    <property type="entry name" value="BUD SITE SELECTION PROTEIN 14"/>
    <property type="match status" value="1"/>
</dbReference>
<dbReference type="EMBL" id="JARTCD010000032">
    <property type="protein sequence ID" value="KAJ8657341.1"/>
    <property type="molecule type" value="Genomic_DNA"/>
</dbReference>
<feature type="compositionally biased region" description="Polar residues" evidence="3">
    <location>
        <begin position="340"/>
        <end position="356"/>
    </location>
</feature>
<dbReference type="Gene3D" id="2.30.30.40">
    <property type="entry name" value="SH3 Domains"/>
    <property type="match status" value="1"/>
</dbReference>
<feature type="compositionally biased region" description="Gly residues" evidence="3">
    <location>
        <begin position="657"/>
        <end position="669"/>
    </location>
</feature>
<feature type="region of interest" description="Disordered" evidence="3">
    <location>
        <begin position="185"/>
        <end position="252"/>
    </location>
</feature>
<organism evidence="5 6">
    <name type="scientific">Lichtheimia ornata</name>
    <dbReference type="NCBI Taxonomy" id="688661"/>
    <lineage>
        <taxon>Eukaryota</taxon>
        <taxon>Fungi</taxon>
        <taxon>Fungi incertae sedis</taxon>
        <taxon>Mucoromycota</taxon>
        <taxon>Mucoromycotina</taxon>
        <taxon>Mucoromycetes</taxon>
        <taxon>Mucorales</taxon>
        <taxon>Lichtheimiaceae</taxon>
        <taxon>Lichtheimia</taxon>
    </lineage>
</organism>
<feature type="domain" description="SH3" evidence="4">
    <location>
        <begin position="77"/>
        <end position="138"/>
    </location>
</feature>
<proteinExistence type="predicted"/>
<dbReference type="SUPFAM" id="SSF50044">
    <property type="entry name" value="SH3-domain"/>
    <property type="match status" value="1"/>
</dbReference>
<reference evidence="5 6" key="1">
    <citation type="submission" date="2023-03" db="EMBL/GenBank/DDBJ databases">
        <title>Genome sequence of Lichtheimia ornata CBS 291.66.</title>
        <authorList>
            <person name="Mohabir J.T."/>
            <person name="Shea T.P."/>
            <person name="Kurbessoian T."/>
            <person name="Berby B."/>
            <person name="Fontaine J."/>
            <person name="Livny J."/>
            <person name="Gnirke A."/>
            <person name="Stajich J.E."/>
            <person name="Cuomo C.A."/>
        </authorList>
    </citation>
    <scope>NUCLEOTIDE SEQUENCE [LARGE SCALE GENOMIC DNA]</scope>
    <source>
        <strain evidence="5">CBS 291.66</strain>
    </source>
</reference>
<dbReference type="GO" id="GO:0030950">
    <property type="term" value="P:establishment or maintenance of actin cytoskeleton polarity"/>
    <property type="evidence" value="ECO:0007669"/>
    <property type="project" value="TreeGrafter"/>
</dbReference>
<protein>
    <recommendedName>
        <fullName evidence="4">SH3 domain-containing protein</fullName>
    </recommendedName>
</protein>
<dbReference type="Pfam" id="PF00018">
    <property type="entry name" value="SH3_1"/>
    <property type="match status" value="1"/>
</dbReference>
<comment type="caution">
    <text evidence="5">The sequence shown here is derived from an EMBL/GenBank/DDBJ whole genome shotgun (WGS) entry which is preliminary data.</text>
</comment>
<feature type="compositionally biased region" description="Polar residues" evidence="3">
    <location>
        <begin position="929"/>
        <end position="946"/>
    </location>
</feature>
<feature type="compositionally biased region" description="Low complexity" evidence="3">
    <location>
        <begin position="677"/>
        <end position="686"/>
    </location>
</feature>
<feature type="compositionally biased region" description="Polar residues" evidence="3">
    <location>
        <begin position="781"/>
        <end position="792"/>
    </location>
</feature>
<dbReference type="GO" id="GO:0008104">
    <property type="term" value="P:intracellular protein localization"/>
    <property type="evidence" value="ECO:0007669"/>
    <property type="project" value="TreeGrafter"/>
</dbReference>
<feature type="compositionally biased region" description="Polar residues" evidence="3">
    <location>
        <begin position="818"/>
        <end position="846"/>
    </location>
</feature>
<feature type="compositionally biased region" description="Basic and acidic residues" evidence="3">
    <location>
        <begin position="30"/>
        <end position="40"/>
    </location>
</feature>
<sequence>MTSAIHWQQQHIHEPSPHHQQQQQHHRHRAWEDDRFRDIPVEEEEEENEEEDEDDEGMIIEDASSMSSSPSIPDENINFDLVYALHTFVATVEGQASVVKGDALILMEDTNIYWWLVEVLKTREVGYIPAENIETPYERLARLNKHRNVEITSPAATDDADPTPKFNSKNVTIAGDDATRVIHYEVESEDEGDNDTDNDNDDDDDDDDFQDAHDSVDTADEITPAPEMASLTVPEASSGGGSGSGSNHSGEVHEPLRVFAGNIGQEAPLFHTFSIDLSTTADELVKDAVSRFALDLAATEGTIIEYYIAVQGLDGDDYVLSPQDKPLSIFKTLTAPLTTPMPSVSHIKQPQANTGSGALGNENRSRRPRSSSFSNYEQTSYDEDSVIRFYLHRRIKRAHEREGIFYIKVSLYPDDGVNSNANMPSNDQGHAFTTNPTPITTTPSGKKKKLMASRQEIDRIDKIMPVKQDQQIGSVINMALEKFHVPDAEADGLPSSLGPTERCLTKYRMSVRAVNGVETPLDPRDHMASALHHQQQTSPVTSDLLFILRRADSLHYRKPHPHPPPLLSPIGGGGGKPGDFDNGSSTSGGALGNDSAMMIPEERRPSILDILMDSPRSADHRTGFLNSPMDDRRPSFPSSLSSQERKSSLTPYQGTSTAGGVGGGGGNHGTLGDSWAPHSPSTSSLSPPTPGFRRTSVMSSSNISATSSVYSDYDNNNNNTALDMKHSSTEPSTRKKENSLKQQLKRLVGWGSKTKKNPPPPLQQQQQHHHGSTASLGHPNTPATMANESSLSVKPIQNHASSSQVSVVSAPPTPLTPTPHSGQTKVQPKITSATAPSTPIASNTPFSPVKANTPDQQPVVNESAVSAATSSTSSLSSSDDDDDDDDIDVKEPIELSDDSSSEDEDDSDDDGLSTMSRNKALPNKPGENNEIQAQYTMWMDSQQGDDNTPKRESKTEFVEPPLPPLPGESSNSSPSSNTSSPPGAAGAAAVDGSSSLSPPSSLSSCSTTPSQQQQQQQASTTATTTTGGGGGDGNGLDDLFLLVTRGVDYLQSRESSKWDDEGGYDFHPWNRPDGSFVIRKKPEPPQPTLTSSSSQSNTNEQQHADHHATESITSLSQHEDSSSTATSTTNDQVPPARSNSTSSSSNNNKVAKAPSVHHQRQAPPQPSSAAASTTSGAPAQQNEALIDEQELQRIVAAHIVF</sequence>
<feature type="compositionally biased region" description="Acidic residues" evidence="3">
    <location>
        <begin position="878"/>
        <end position="911"/>
    </location>
</feature>
<keyword evidence="1 2" id="KW-0728">SH3 domain</keyword>
<dbReference type="InterPro" id="IPR053039">
    <property type="entry name" value="Polarity_Bud-Selection_Reg"/>
</dbReference>
<dbReference type="InterPro" id="IPR036028">
    <property type="entry name" value="SH3-like_dom_sf"/>
</dbReference>
<dbReference type="AlphaFoldDB" id="A0AAD7V476"/>
<dbReference type="Proteomes" id="UP001234581">
    <property type="component" value="Unassembled WGS sequence"/>
</dbReference>
<feature type="compositionally biased region" description="Acidic residues" evidence="3">
    <location>
        <begin position="187"/>
        <end position="209"/>
    </location>
</feature>
<name>A0AAD7V476_9FUNG</name>
<feature type="region of interest" description="Disordered" evidence="3">
    <location>
        <begin position="1"/>
        <end position="57"/>
    </location>
</feature>
<keyword evidence="6" id="KW-1185">Reference proteome</keyword>
<feature type="compositionally biased region" description="Low complexity" evidence="3">
    <location>
        <begin position="1167"/>
        <end position="1181"/>
    </location>
</feature>
<dbReference type="PANTHER" id="PTHR47775:SF1">
    <property type="entry name" value="BUD SITE SELECTION PROTEIN 14"/>
    <property type="match status" value="1"/>
</dbReference>
<evidence type="ECO:0000256" key="3">
    <source>
        <dbReference type="SAM" id="MobiDB-lite"/>
    </source>
</evidence>
<feature type="compositionally biased region" description="Low complexity" evidence="3">
    <location>
        <begin position="1088"/>
        <end position="1101"/>
    </location>
</feature>
<accession>A0AAD7V476</accession>
<evidence type="ECO:0000313" key="5">
    <source>
        <dbReference type="EMBL" id="KAJ8657341.1"/>
    </source>
</evidence>
<feature type="compositionally biased region" description="Basic and acidic residues" evidence="3">
    <location>
        <begin position="947"/>
        <end position="957"/>
    </location>
</feature>
<dbReference type="RefSeq" id="XP_058342254.1">
    <property type="nucleotide sequence ID" value="XM_058486919.1"/>
</dbReference>
<evidence type="ECO:0000256" key="1">
    <source>
        <dbReference type="ARBA" id="ARBA00022443"/>
    </source>
</evidence>
<feature type="compositionally biased region" description="Low complexity" evidence="3">
    <location>
        <begin position="967"/>
        <end position="1025"/>
    </location>
</feature>
<feature type="compositionally biased region" description="Polar residues" evidence="3">
    <location>
        <begin position="696"/>
        <end position="714"/>
    </location>
</feature>
<feature type="region of interest" description="Disordered" evidence="3">
    <location>
        <begin position="557"/>
        <end position="597"/>
    </location>
</feature>
<evidence type="ECO:0000313" key="6">
    <source>
        <dbReference type="Proteomes" id="UP001234581"/>
    </source>
</evidence>
<feature type="region of interest" description="Disordered" evidence="3">
    <location>
        <begin position="340"/>
        <end position="377"/>
    </location>
</feature>
<evidence type="ECO:0000259" key="4">
    <source>
        <dbReference type="PROSITE" id="PS50002"/>
    </source>
</evidence>
<feature type="compositionally biased region" description="Low complexity" evidence="3">
    <location>
        <begin position="1138"/>
        <end position="1148"/>
    </location>
</feature>
<dbReference type="SMART" id="SM00326">
    <property type="entry name" value="SH3"/>
    <property type="match status" value="1"/>
</dbReference>
<feature type="region of interest" description="Disordered" evidence="3">
    <location>
        <begin position="152"/>
        <end position="172"/>
    </location>
</feature>
<gene>
    <name evidence="5" type="ORF">O0I10_006894</name>
</gene>
<feature type="region of interest" description="Disordered" evidence="3">
    <location>
        <begin position="1053"/>
        <end position="1185"/>
    </location>
</feature>
<feature type="compositionally biased region" description="Acidic residues" evidence="3">
    <location>
        <begin position="41"/>
        <end position="57"/>
    </location>
</feature>
<feature type="compositionally biased region" description="Basic and acidic residues" evidence="3">
    <location>
        <begin position="723"/>
        <end position="739"/>
    </location>
</feature>
<dbReference type="GO" id="GO:0051286">
    <property type="term" value="C:cell tip"/>
    <property type="evidence" value="ECO:0007669"/>
    <property type="project" value="TreeGrafter"/>
</dbReference>